<sequence length="213" mass="23774">MMNFKNIIRRHILVFLLLLTASGHALASTKLLILGDSLSAGYRLPAEQAWASLLAERWQKLSPPVAIVNGSISGNTSAQGLERLSVLLEQNKPNWVLIELGANDGLQGLPVEQLEANLQQIIEQIVQSGAKPLLMQIRIPPNYGKRYTTSFEKVYPKLAQSNQIPLLPFYMETVITKPEWIQQDGIHPTVEAQPSIADFMEKQLFEHILPSSK</sequence>
<reference evidence="3 4" key="1">
    <citation type="submission" date="2017-07" db="EMBL/GenBank/DDBJ databases">
        <title>blaIMP-27 on transferable plasmids in Proteus mirabilis and Providencia rettgeri.</title>
        <authorList>
            <person name="Potter R."/>
        </authorList>
    </citation>
    <scope>NUCLEOTIDE SEQUENCE [LARGE SCALE GENOMIC DNA]</scope>
    <source>
        <strain evidence="3 4">PR1</strain>
    </source>
</reference>
<dbReference type="Pfam" id="PF13472">
    <property type="entry name" value="Lipase_GDSL_2"/>
    <property type="match status" value="1"/>
</dbReference>
<evidence type="ECO:0000259" key="2">
    <source>
        <dbReference type="Pfam" id="PF13472"/>
    </source>
</evidence>
<dbReference type="SUPFAM" id="SSF52266">
    <property type="entry name" value="SGNH hydrolase"/>
    <property type="match status" value="1"/>
</dbReference>
<keyword evidence="1" id="KW-0732">Signal</keyword>
<dbReference type="GO" id="GO:0006508">
    <property type="term" value="P:proteolysis"/>
    <property type="evidence" value="ECO:0007669"/>
    <property type="project" value="UniProtKB-KW"/>
</dbReference>
<keyword evidence="3" id="KW-0645">Protease</keyword>
<accession>A0A2A5QAM7</accession>
<feature type="domain" description="SGNH hydrolase-type esterase" evidence="2">
    <location>
        <begin position="33"/>
        <end position="191"/>
    </location>
</feature>
<organism evidence="3 4">
    <name type="scientific">Providencia rettgeri</name>
    <dbReference type="NCBI Taxonomy" id="587"/>
    <lineage>
        <taxon>Bacteria</taxon>
        <taxon>Pseudomonadati</taxon>
        <taxon>Pseudomonadota</taxon>
        <taxon>Gammaproteobacteria</taxon>
        <taxon>Enterobacterales</taxon>
        <taxon>Morganellaceae</taxon>
        <taxon>Providencia</taxon>
    </lineage>
</organism>
<feature type="signal peptide" evidence="1">
    <location>
        <begin position="1"/>
        <end position="27"/>
    </location>
</feature>
<dbReference type="GO" id="GO:0008233">
    <property type="term" value="F:peptidase activity"/>
    <property type="evidence" value="ECO:0007669"/>
    <property type="project" value="UniProtKB-KW"/>
</dbReference>
<evidence type="ECO:0000313" key="4">
    <source>
        <dbReference type="Proteomes" id="UP000216001"/>
    </source>
</evidence>
<feature type="chain" id="PRO_5011920042" evidence="1">
    <location>
        <begin position="28"/>
        <end position="213"/>
    </location>
</feature>
<dbReference type="STRING" id="587.RB151_033540"/>
<dbReference type="Proteomes" id="UP000216001">
    <property type="component" value="Unassembled WGS sequence"/>
</dbReference>
<dbReference type="InterPro" id="IPR036514">
    <property type="entry name" value="SGNH_hydro_sf"/>
</dbReference>
<dbReference type="RefSeq" id="WP_094960980.1">
    <property type="nucleotide sequence ID" value="NZ_ABDWLN020000013.1"/>
</dbReference>
<protein>
    <submittedName>
        <fullName evidence="3">Multifunctional acyl-CoA thioesterase I/protease I/lysophospholipase L1</fullName>
    </submittedName>
</protein>
<dbReference type="PANTHER" id="PTHR30383:SF24">
    <property type="entry name" value="THIOESTERASE 1_PROTEASE 1_LYSOPHOSPHOLIPASE L1"/>
    <property type="match status" value="1"/>
</dbReference>
<dbReference type="PROSITE" id="PS01098">
    <property type="entry name" value="LIPASE_GDSL_SER"/>
    <property type="match status" value="1"/>
</dbReference>
<dbReference type="EMBL" id="NOWC01000004">
    <property type="protein sequence ID" value="OZS75710.1"/>
    <property type="molecule type" value="Genomic_DNA"/>
</dbReference>
<dbReference type="GO" id="GO:0006629">
    <property type="term" value="P:lipid metabolic process"/>
    <property type="evidence" value="ECO:0007669"/>
    <property type="project" value="InterPro"/>
</dbReference>
<evidence type="ECO:0000256" key="1">
    <source>
        <dbReference type="SAM" id="SignalP"/>
    </source>
</evidence>
<dbReference type="NCBIfam" id="NF007819">
    <property type="entry name" value="PRK10528.1"/>
    <property type="match status" value="1"/>
</dbReference>
<dbReference type="InterPro" id="IPR051532">
    <property type="entry name" value="Ester_Hydrolysis_Enzymes"/>
</dbReference>
<gene>
    <name evidence="3" type="ORF">CHI95_05360</name>
</gene>
<dbReference type="Gene3D" id="3.40.50.1110">
    <property type="entry name" value="SGNH hydrolase"/>
    <property type="match status" value="1"/>
</dbReference>
<dbReference type="InterPro" id="IPR008265">
    <property type="entry name" value="Lipase_GDSL_AS"/>
</dbReference>
<dbReference type="GO" id="GO:0004622">
    <property type="term" value="F:phosphatidylcholine lysophospholipase activity"/>
    <property type="evidence" value="ECO:0007669"/>
    <property type="project" value="TreeGrafter"/>
</dbReference>
<dbReference type="CDD" id="cd01822">
    <property type="entry name" value="Lysophospholipase_L1_like"/>
    <property type="match status" value="1"/>
</dbReference>
<keyword evidence="3" id="KW-0378">Hydrolase</keyword>
<comment type="caution">
    <text evidence="3">The sequence shown here is derived from an EMBL/GenBank/DDBJ whole genome shotgun (WGS) entry which is preliminary data.</text>
</comment>
<dbReference type="AlphaFoldDB" id="A0A2A5QAM7"/>
<proteinExistence type="predicted"/>
<evidence type="ECO:0000313" key="3">
    <source>
        <dbReference type="EMBL" id="OZS75710.1"/>
    </source>
</evidence>
<dbReference type="PANTHER" id="PTHR30383">
    <property type="entry name" value="THIOESTERASE 1/PROTEASE 1/LYSOPHOSPHOLIPASE L1"/>
    <property type="match status" value="1"/>
</dbReference>
<name>A0A2A5QAM7_PRORE</name>
<dbReference type="InterPro" id="IPR013830">
    <property type="entry name" value="SGNH_hydro"/>
</dbReference>